<dbReference type="SMART" id="SM00232">
    <property type="entry name" value="JAB_MPN"/>
    <property type="match status" value="1"/>
</dbReference>
<evidence type="ECO:0000256" key="5">
    <source>
        <dbReference type="ARBA" id="ARBA00022490"/>
    </source>
</evidence>
<evidence type="ECO:0000259" key="13">
    <source>
        <dbReference type="PROSITE" id="PS50249"/>
    </source>
</evidence>
<comment type="caution">
    <text evidence="14">The sequence shown here is derived from an EMBL/GenBank/DDBJ whole genome shotgun (WGS) entry which is preliminary data.</text>
</comment>
<dbReference type="InterPro" id="IPR040961">
    <property type="entry name" value="CSN5_C"/>
</dbReference>
<comment type="similarity">
    <text evidence="3">Belongs to the peptidase M67A family. CSN5 subfamily.</text>
</comment>
<dbReference type="GO" id="GO:0008237">
    <property type="term" value="F:metallopeptidase activity"/>
    <property type="evidence" value="ECO:0007669"/>
    <property type="project" value="UniProtKB-KW"/>
</dbReference>
<dbReference type="EMBL" id="JAMWBK010000005">
    <property type="protein sequence ID" value="KAJ8904763.1"/>
    <property type="molecule type" value="Genomic_DNA"/>
</dbReference>
<dbReference type="FunFam" id="3.40.140.10:FF:000203">
    <property type="entry name" value="COP9 signalosome complex subunit 5"/>
    <property type="match status" value="1"/>
</dbReference>
<keyword evidence="8" id="KW-0736">Signalosome</keyword>
<evidence type="ECO:0000256" key="7">
    <source>
        <dbReference type="ARBA" id="ARBA00022723"/>
    </source>
</evidence>
<dbReference type="Gene3D" id="3.40.140.10">
    <property type="entry name" value="Cytidine Deaminase, domain 2"/>
    <property type="match status" value="1"/>
</dbReference>
<sequence>MDAKRALQNWETANKVDTSHEWFEYDNEALEAMRRKQPWKKDPNYFKYVHVSALALIKMVMHAKSGGRFEVMGSLMGKFEPHSFIVMDSFPLPVEGTEVRVEALDNGEEFRVNYQCSGQEVNRKENSIGWYHSHPDYGCWLSGIDVNTQRQHQDYSDPWVAIVVDPIRTMSSGKVDIGAFRTYKKDYQPRQEMLSSHQVIPLEKIAEYGHHHSKYYKLEIKCFKSKLDASLLEAVWNRFWASTLSTSPLLEDRAQLARQITDLSKRMKHIERDRRDATIGYLLPNSSSNEADMMQVMAEAQKVSNEQIRGLLSLTIKNQLFNG</sequence>
<proteinExistence type="inferred from homology"/>
<evidence type="ECO:0000256" key="9">
    <source>
        <dbReference type="ARBA" id="ARBA00022801"/>
    </source>
</evidence>
<keyword evidence="15" id="KW-1185">Reference proteome</keyword>
<evidence type="ECO:0000256" key="6">
    <source>
        <dbReference type="ARBA" id="ARBA00022670"/>
    </source>
</evidence>
<protein>
    <recommendedName>
        <fullName evidence="4">COP9 signalosome complex subunit 5</fullName>
    </recommendedName>
</protein>
<evidence type="ECO:0000256" key="10">
    <source>
        <dbReference type="ARBA" id="ARBA00022833"/>
    </source>
</evidence>
<feature type="domain" description="MPN" evidence="13">
    <location>
        <begin position="49"/>
        <end position="186"/>
    </location>
</feature>
<dbReference type="PANTHER" id="PTHR10410">
    <property type="entry name" value="EUKARYOTIC TRANSLATION INITIATION FACTOR 3 -RELATED"/>
    <property type="match status" value="1"/>
</dbReference>
<dbReference type="GO" id="GO:0046872">
    <property type="term" value="F:metal ion binding"/>
    <property type="evidence" value="ECO:0007669"/>
    <property type="project" value="UniProtKB-KW"/>
</dbReference>
<keyword evidence="7" id="KW-0479">Metal-binding</keyword>
<gene>
    <name evidence="14" type="ORF">NDN08_001279</name>
</gene>
<dbReference type="Pfam" id="PF18323">
    <property type="entry name" value="CSN5_C"/>
    <property type="match status" value="1"/>
</dbReference>
<dbReference type="GO" id="GO:0008180">
    <property type="term" value="C:COP9 signalosome"/>
    <property type="evidence" value="ECO:0007669"/>
    <property type="project" value="UniProtKB-KW"/>
</dbReference>
<evidence type="ECO:0000256" key="11">
    <source>
        <dbReference type="ARBA" id="ARBA00023049"/>
    </source>
</evidence>
<evidence type="ECO:0000313" key="15">
    <source>
        <dbReference type="Proteomes" id="UP001157974"/>
    </source>
</evidence>
<reference evidence="14 15" key="1">
    <citation type="journal article" date="2023" name="Nat. Commun.">
        <title>Origin of minicircular mitochondrial genomes in red algae.</title>
        <authorList>
            <person name="Lee Y."/>
            <person name="Cho C.H."/>
            <person name="Lee Y.M."/>
            <person name="Park S.I."/>
            <person name="Yang J.H."/>
            <person name="West J.A."/>
            <person name="Bhattacharya D."/>
            <person name="Yoon H.S."/>
        </authorList>
    </citation>
    <scope>NUCLEOTIDE SEQUENCE [LARGE SCALE GENOMIC DNA]</scope>
    <source>
        <strain evidence="14 15">CCMP1338</strain>
        <tissue evidence="14">Whole cell</tissue>
    </source>
</reference>
<accession>A0AAV8UUI9</accession>
<evidence type="ECO:0000313" key="14">
    <source>
        <dbReference type="EMBL" id="KAJ8904763.1"/>
    </source>
</evidence>
<keyword evidence="6" id="KW-0645">Protease</keyword>
<evidence type="ECO:0000256" key="1">
    <source>
        <dbReference type="ARBA" id="ARBA00004123"/>
    </source>
</evidence>
<dbReference type="InterPro" id="IPR000555">
    <property type="entry name" value="JAMM/MPN+_dom"/>
</dbReference>
<dbReference type="CDD" id="cd08069">
    <property type="entry name" value="MPN_RPN11_CSN5"/>
    <property type="match status" value="1"/>
</dbReference>
<dbReference type="AlphaFoldDB" id="A0AAV8UUI9"/>
<evidence type="ECO:0000256" key="4">
    <source>
        <dbReference type="ARBA" id="ARBA00014880"/>
    </source>
</evidence>
<dbReference type="InterPro" id="IPR037518">
    <property type="entry name" value="MPN"/>
</dbReference>
<dbReference type="GO" id="GO:0006508">
    <property type="term" value="P:proteolysis"/>
    <property type="evidence" value="ECO:0007669"/>
    <property type="project" value="UniProtKB-KW"/>
</dbReference>
<evidence type="ECO:0000256" key="2">
    <source>
        <dbReference type="ARBA" id="ARBA00004496"/>
    </source>
</evidence>
<keyword evidence="12" id="KW-0539">Nucleus</keyword>
<keyword evidence="5" id="KW-0963">Cytoplasm</keyword>
<dbReference type="Proteomes" id="UP001157974">
    <property type="component" value="Unassembled WGS sequence"/>
</dbReference>
<keyword evidence="11" id="KW-0482">Metalloprotease</keyword>
<dbReference type="Pfam" id="PF01398">
    <property type="entry name" value="JAB"/>
    <property type="match status" value="1"/>
</dbReference>
<evidence type="ECO:0000256" key="12">
    <source>
        <dbReference type="ARBA" id="ARBA00023242"/>
    </source>
</evidence>
<dbReference type="GO" id="GO:0005737">
    <property type="term" value="C:cytoplasm"/>
    <property type="evidence" value="ECO:0007669"/>
    <property type="project" value="UniProtKB-SubCell"/>
</dbReference>
<organism evidence="14 15">
    <name type="scientific">Rhodosorus marinus</name>
    <dbReference type="NCBI Taxonomy" id="101924"/>
    <lineage>
        <taxon>Eukaryota</taxon>
        <taxon>Rhodophyta</taxon>
        <taxon>Stylonematophyceae</taxon>
        <taxon>Stylonematales</taxon>
        <taxon>Stylonemataceae</taxon>
        <taxon>Rhodosorus</taxon>
    </lineage>
</organism>
<dbReference type="SUPFAM" id="SSF102712">
    <property type="entry name" value="JAB1/MPN domain"/>
    <property type="match status" value="1"/>
</dbReference>
<dbReference type="PROSITE" id="PS50249">
    <property type="entry name" value="MPN"/>
    <property type="match status" value="1"/>
</dbReference>
<comment type="subcellular location">
    <subcellularLocation>
        <location evidence="2">Cytoplasm</location>
    </subcellularLocation>
    <subcellularLocation>
        <location evidence="1">Nucleus</location>
    </subcellularLocation>
</comment>
<name>A0AAV8UUI9_9RHOD</name>
<keyword evidence="9" id="KW-0378">Hydrolase</keyword>
<evidence type="ECO:0000256" key="8">
    <source>
        <dbReference type="ARBA" id="ARBA00022790"/>
    </source>
</evidence>
<dbReference type="InterPro" id="IPR050242">
    <property type="entry name" value="JAMM_MPN+_peptidase_M67A"/>
</dbReference>
<keyword evidence="10" id="KW-0862">Zinc</keyword>
<evidence type="ECO:0000256" key="3">
    <source>
        <dbReference type="ARBA" id="ARBA00006008"/>
    </source>
</evidence>